<dbReference type="Proteomes" id="UP000478183">
    <property type="component" value="Unassembled WGS sequence"/>
</dbReference>
<protein>
    <submittedName>
        <fullName evidence="1">Uncharacterized protein</fullName>
    </submittedName>
</protein>
<comment type="caution">
    <text evidence="1">The sequence shown here is derived from an EMBL/GenBank/DDBJ whole genome shotgun (WGS) entry which is preliminary data.</text>
</comment>
<evidence type="ECO:0000313" key="1">
    <source>
        <dbReference type="EMBL" id="MTH78213.1"/>
    </source>
</evidence>
<dbReference type="RefSeq" id="WP_170295143.1">
    <property type="nucleotide sequence ID" value="NZ_WMIE01000005.1"/>
</dbReference>
<dbReference type="AlphaFoldDB" id="A0A6L6J7W6"/>
<gene>
    <name evidence="1" type="ORF">GL286_10765</name>
</gene>
<proteinExistence type="predicted"/>
<sequence>MNHRVLASVQRAPGFVRSLAAKILRRKFGAAYAFDAERFRDKRVLVLGPARTLDDDLSGIDIARFDVIVKMNNGLDTPIPALGADALRCDVLFHSLTDETRPVTPQGLLDAGVGVLVHRTPTKTAFLRTLMAAREYATCLEVKHVPCEVYLKLTGELEGACPTTGLVCSCFFLRAPVCEVAIMGFTFFSTSYVGGYDDAVCSDAVARQRIRDRGHHDPEREITLFRQEVAHARSSGVTVTLGRNVEHALEKAAQG</sequence>
<reference evidence="1 2" key="1">
    <citation type="submission" date="2019-11" db="EMBL/GenBank/DDBJ databases">
        <authorList>
            <person name="Dong K."/>
        </authorList>
    </citation>
    <scope>NUCLEOTIDE SEQUENCE [LARGE SCALE GENOMIC DNA]</scope>
    <source>
        <strain evidence="1 2">NBRC 111993</strain>
    </source>
</reference>
<keyword evidence="2" id="KW-1185">Reference proteome</keyword>
<evidence type="ECO:0000313" key="2">
    <source>
        <dbReference type="Proteomes" id="UP000478183"/>
    </source>
</evidence>
<dbReference type="EMBL" id="WMIE01000005">
    <property type="protein sequence ID" value="MTH78213.1"/>
    <property type="molecule type" value="Genomic_DNA"/>
</dbReference>
<accession>A0A6L6J7W6</accession>
<name>A0A6L6J7W6_9RHOB</name>
<organism evidence="1 2">
    <name type="scientific">Paracoccus aestuariivivens</name>
    <dbReference type="NCBI Taxonomy" id="1820333"/>
    <lineage>
        <taxon>Bacteria</taxon>
        <taxon>Pseudomonadati</taxon>
        <taxon>Pseudomonadota</taxon>
        <taxon>Alphaproteobacteria</taxon>
        <taxon>Rhodobacterales</taxon>
        <taxon>Paracoccaceae</taxon>
        <taxon>Paracoccus</taxon>
    </lineage>
</organism>